<dbReference type="Pfam" id="PF10079">
    <property type="entry name" value="Rossmann-like_BshC"/>
    <property type="match status" value="1"/>
</dbReference>
<evidence type="ECO:0000259" key="3">
    <source>
        <dbReference type="Pfam" id="PF10079"/>
    </source>
</evidence>
<dbReference type="Pfam" id="PF24850">
    <property type="entry name" value="CC_BshC"/>
    <property type="match status" value="1"/>
</dbReference>
<dbReference type="NCBIfam" id="TIGR03998">
    <property type="entry name" value="thiol_BshC"/>
    <property type="match status" value="1"/>
</dbReference>
<evidence type="ECO:0000259" key="4">
    <source>
        <dbReference type="Pfam" id="PF24850"/>
    </source>
</evidence>
<dbReference type="OrthoDB" id="9765151at2"/>
<dbReference type="InterPro" id="IPR011199">
    <property type="entry name" value="Bacillithiol_biosynth_BshC"/>
</dbReference>
<dbReference type="Proteomes" id="UP000267223">
    <property type="component" value="Unassembled WGS sequence"/>
</dbReference>
<evidence type="ECO:0000256" key="2">
    <source>
        <dbReference type="HAMAP-Rule" id="MF_01867"/>
    </source>
</evidence>
<keyword evidence="6" id="KW-1185">Reference proteome</keyword>
<comment type="similarity">
    <text evidence="2">Belongs to the BshC family.</text>
</comment>
<keyword evidence="1 2" id="KW-0436">Ligase</keyword>
<gene>
    <name evidence="2 5" type="primary">bshC</name>
    <name evidence="5" type="ORF">EFY79_19540</name>
</gene>
<dbReference type="AlphaFoldDB" id="A0A3M9N6I8"/>
<name>A0A3M9N6I8_9BACT</name>
<protein>
    <recommendedName>
        <fullName evidence="2">Putative cysteine ligase BshC</fullName>
        <ecNumber evidence="2">6.-.-.-</ecNumber>
    </recommendedName>
</protein>
<proteinExistence type="inferred from homology"/>
<evidence type="ECO:0000313" key="6">
    <source>
        <dbReference type="Proteomes" id="UP000267223"/>
    </source>
</evidence>
<dbReference type="RefSeq" id="WP_123122442.1">
    <property type="nucleotide sequence ID" value="NZ_RJJR01000022.1"/>
</dbReference>
<organism evidence="5 6">
    <name type="scientific">Hanamia caeni</name>
    <dbReference type="NCBI Taxonomy" id="2294116"/>
    <lineage>
        <taxon>Bacteria</taxon>
        <taxon>Pseudomonadati</taxon>
        <taxon>Bacteroidota</taxon>
        <taxon>Chitinophagia</taxon>
        <taxon>Chitinophagales</taxon>
        <taxon>Chitinophagaceae</taxon>
        <taxon>Hanamia</taxon>
    </lineage>
</organism>
<dbReference type="PIRSF" id="PIRSF012535">
    <property type="entry name" value="UCP012535"/>
    <property type="match status" value="1"/>
</dbReference>
<reference evidence="5 6" key="1">
    <citation type="submission" date="2018-11" db="EMBL/GenBank/DDBJ databases">
        <title>Draft genome sequence of Ferruginibacter sp. BO-59.</title>
        <authorList>
            <person name="Im W.T."/>
        </authorList>
    </citation>
    <scope>NUCLEOTIDE SEQUENCE [LARGE SCALE GENOMIC DNA]</scope>
    <source>
        <strain evidence="5 6">BO-59</strain>
    </source>
</reference>
<dbReference type="InterPro" id="IPR055398">
    <property type="entry name" value="Rossmann-like_BshC"/>
</dbReference>
<evidence type="ECO:0000313" key="5">
    <source>
        <dbReference type="EMBL" id="RNI33346.1"/>
    </source>
</evidence>
<dbReference type="GO" id="GO:0016874">
    <property type="term" value="F:ligase activity"/>
    <property type="evidence" value="ECO:0007669"/>
    <property type="project" value="UniProtKB-UniRule"/>
</dbReference>
<feature type="domain" description="Bacillithiol biosynthesis BshC N-terminal Rossmann-like" evidence="3">
    <location>
        <begin position="7"/>
        <end position="375"/>
    </location>
</feature>
<comment type="caution">
    <text evidence="5">The sequence shown here is derived from an EMBL/GenBank/DDBJ whole genome shotgun (WGS) entry which is preliminary data.</text>
</comment>
<dbReference type="EMBL" id="RJJR01000022">
    <property type="protein sequence ID" value="RNI33346.1"/>
    <property type="molecule type" value="Genomic_DNA"/>
</dbReference>
<dbReference type="InterPro" id="IPR055399">
    <property type="entry name" value="CC_BshC"/>
</dbReference>
<evidence type="ECO:0000256" key="1">
    <source>
        <dbReference type="ARBA" id="ARBA00022598"/>
    </source>
</evidence>
<feature type="domain" description="Bacillithiol biosynthesis BshC C-terminal coiled-coil" evidence="4">
    <location>
        <begin position="377"/>
        <end position="532"/>
    </location>
</feature>
<dbReference type="HAMAP" id="MF_01867">
    <property type="entry name" value="BshC"/>
    <property type="match status" value="1"/>
</dbReference>
<accession>A0A3M9N6I8</accession>
<sequence>MDTQFKSEYIPYSHTGKFSKIVLDYVSGAVGLKEFYEHAVSLEGIKSAIANRKKFKTNRQLLVEQFRNQYKDVENSDIVKSNIEALSDENTFTICTAHQPNIFTGHLYFVYKILHIIQLADSLKKELPAYNFVPVFFVGSEDADLEELNHIVIDGEKYTWKTEQKGAVGRMKVDDQLLKLIDKISGRLSVEKYGNELIELLKKCYFKNSTIENSTFLFVHHLFKEYGLLILLPDNASYKNEMLSIFEDDIFNHTSSEIVDNTTEKLSEHYKAQAYPREINLFYLKDNLRNRIVQVNNQFIIHDTNIVFTENEIKRELLEHPKRFSPNVILRGLFQEMLLPDVAWIGGGGELAYWLQLKDVFSHYKVPFPVLVLRNSFLIVDPKAAKLIKKLKLDVQNLFSGEDEVVNSLVKRDSNLVLHLTKEKEQFGKIYSDIISRVASIDTTLQAHVEALKTKHIKKLSALEKKMLRSEKRKFLAQKNQLDRLFSILFPEGGLQERTENFMLFYSLWGKDFFKILYDASLTLEQKFCIIEALPQNQEAK</sequence>
<dbReference type="EC" id="6.-.-.-" evidence="2"/>